<keyword evidence="4" id="KW-0862">Zinc</keyword>
<comment type="similarity">
    <text evidence="2">Belongs to the zinc-containing alcohol dehydrogenase family.</text>
</comment>
<dbReference type="InterPro" id="IPR020843">
    <property type="entry name" value="ER"/>
</dbReference>
<evidence type="ECO:0000256" key="3">
    <source>
        <dbReference type="ARBA" id="ARBA00022723"/>
    </source>
</evidence>
<evidence type="ECO:0000313" key="7">
    <source>
        <dbReference type="EMBL" id="PWJ59931.1"/>
    </source>
</evidence>
<dbReference type="PANTHER" id="PTHR43350:SF19">
    <property type="entry name" value="D-GULOSIDE 3-DEHYDROGENASE"/>
    <property type="match status" value="1"/>
</dbReference>
<dbReference type="RefSeq" id="WP_109671911.1">
    <property type="nucleotide sequence ID" value="NZ_QGDT01000001.1"/>
</dbReference>
<dbReference type="CDD" id="cd08255">
    <property type="entry name" value="2-desacetyl-2-hydroxyethyl_bacteriochlorophyllide_like"/>
    <property type="match status" value="1"/>
</dbReference>
<evidence type="ECO:0000313" key="8">
    <source>
        <dbReference type="Proteomes" id="UP000245880"/>
    </source>
</evidence>
<dbReference type="GO" id="GO:0000166">
    <property type="term" value="F:nucleotide binding"/>
    <property type="evidence" value="ECO:0007669"/>
    <property type="project" value="InterPro"/>
</dbReference>
<evidence type="ECO:0000259" key="6">
    <source>
        <dbReference type="SMART" id="SM00829"/>
    </source>
</evidence>
<feature type="domain" description="Enoyl reductase (ER)" evidence="6">
    <location>
        <begin position="57"/>
        <end position="364"/>
    </location>
</feature>
<comment type="cofactor">
    <cofactor evidence="1">
        <name>Zn(2+)</name>
        <dbReference type="ChEBI" id="CHEBI:29105"/>
    </cofactor>
</comment>
<dbReference type="Proteomes" id="UP000245880">
    <property type="component" value="Unassembled WGS sequence"/>
</dbReference>
<dbReference type="SUPFAM" id="SSF50129">
    <property type="entry name" value="GroES-like"/>
    <property type="match status" value="1"/>
</dbReference>
<keyword evidence="8" id="KW-1185">Reference proteome</keyword>
<dbReference type="EMBL" id="QGDT01000001">
    <property type="protein sequence ID" value="PWJ59931.1"/>
    <property type="molecule type" value="Genomic_DNA"/>
</dbReference>
<dbReference type="Pfam" id="PF01408">
    <property type="entry name" value="GFO_IDH_MocA"/>
    <property type="match status" value="1"/>
</dbReference>
<dbReference type="SUPFAM" id="SSF51735">
    <property type="entry name" value="NAD(P)-binding Rossmann-fold domains"/>
    <property type="match status" value="2"/>
</dbReference>
<dbReference type="Gene3D" id="3.30.360.10">
    <property type="entry name" value="Dihydrodipicolinate Reductase, domain 2"/>
    <property type="match status" value="1"/>
</dbReference>
<dbReference type="AlphaFoldDB" id="A0A316AR70"/>
<dbReference type="Pfam" id="PF00107">
    <property type="entry name" value="ADH_zinc_N"/>
    <property type="match status" value="1"/>
</dbReference>
<organism evidence="7 8">
    <name type="scientific">Dyadobacter jejuensis</name>
    <dbReference type="NCBI Taxonomy" id="1082580"/>
    <lineage>
        <taxon>Bacteria</taxon>
        <taxon>Pseudomonadati</taxon>
        <taxon>Bacteroidota</taxon>
        <taxon>Cytophagia</taxon>
        <taxon>Cytophagales</taxon>
        <taxon>Spirosomataceae</taxon>
        <taxon>Dyadobacter</taxon>
    </lineage>
</organism>
<dbReference type="OrthoDB" id="9781031at2"/>
<protein>
    <submittedName>
        <fullName evidence="7">Putative dehydrogenase</fullName>
    </submittedName>
</protein>
<dbReference type="InterPro" id="IPR011032">
    <property type="entry name" value="GroES-like_sf"/>
</dbReference>
<keyword evidence="5" id="KW-0560">Oxidoreductase</keyword>
<comment type="caution">
    <text evidence="7">The sequence shown here is derived from an EMBL/GenBank/DDBJ whole genome shotgun (WGS) entry which is preliminary data.</text>
</comment>
<evidence type="ECO:0000256" key="1">
    <source>
        <dbReference type="ARBA" id="ARBA00001947"/>
    </source>
</evidence>
<dbReference type="InterPro" id="IPR013149">
    <property type="entry name" value="ADH-like_C"/>
</dbReference>
<dbReference type="GO" id="GO:0016491">
    <property type="term" value="F:oxidoreductase activity"/>
    <property type="evidence" value="ECO:0007669"/>
    <property type="project" value="UniProtKB-KW"/>
</dbReference>
<dbReference type="InterPro" id="IPR036291">
    <property type="entry name" value="NAD(P)-bd_dom_sf"/>
</dbReference>
<reference evidence="7 8" key="1">
    <citation type="submission" date="2018-03" db="EMBL/GenBank/DDBJ databases">
        <title>Genomic Encyclopedia of Archaeal and Bacterial Type Strains, Phase II (KMG-II): from individual species to whole genera.</title>
        <authorList>
            <person name="Goeker M."/>
        </authorList>
    </citation>
    <scope>NUCLEOTIDE SEQUENCE [LARGE SCALE GENOMIC DNA]</scope>
    <source>
        <strain evidence="7 8">DSM 100346</strain>
    </source>
</reference>
<proteinExistence type="inferred from homology"/>
<evidence type="ECO:0000256" key="4">
    <source>
        <dbReference type="ARBA" id="ARBA00022833"/>
    </source>
</evidence>
<gene>
    <name evidence="7" type="ORF">CLV98_101106</name>
</gene>
<keyword evidence="3" id="KW-0479">Metal-binding</keyword>
<dbReference type="SUPFAM" id="SSF55347">
    <property type="entry name" value="Glyceraldehyde-3-phosphate dehydrogenase-like, C-terminal domain"/>
    <property type="match status" value="1"/>
</dbReference>
<dbReference type="GO" id="GO:0046872">
    <property type="term" value="F:metal ion binding"/>
    <property type="evidence" value="ECO:0007669"/>
    <property type="project" value="UniProtKB-KW"/>
</dbReference>
<evidence type="ECO:0000256" key="2">
    <source>
        <dbReference type="ARBA" id="ARBA00008072"/>
    </source>
</evidence>
<dbReference type="InterPro" id="IPR000683">
    <property type="entry name" value="Gfo/Idh/MocA-like_OxRdtase_N"/>
</dbReference>
<sequence length="699" mass="75853">MKQLVQNVRSGHTQLLEVPVPVVGPGEVLISGTLSLVSLGTEGRLVSFSKSGLLGKALLESARIPPLLAKLKTDGFRATLRAVNTKLDTPVPLGYNHVGRVIGLGTDIHDLQLGDRVVSNGPHAEIVCVARNLVCPIPDAVTDRQAAFAVMGAVGLAGIRLLSPTLGETIVVVGLGLVGLLTAELLRINGCRVVGVDLEPSRIRQAQNRGIEVINAGEGTLEGQVRSITKGVGADGVMVTAAAHADHILHQASEICRKRGRIVLIGVVDLKLNRRLFYEKELSFQVSCSYGPGRYDPSYEQQQNDYPLAYVRWTENRNFQAVLALLSTGQLEVESLIADEVPFHDYGRIYAHLNTHKGIAYLLLYSSETSKLVSKVVDHDMRPTRHRQGRIALIGAGQFVRTTLLPTIKGADIKYIVSAKGLSAASLALQYGIDRSTTDYHQVLADAEVGLVWIATRHHLHATLVLESLAAGKHVLVEKPLALSAVELESIARVCVTSSGFLSVGYNRRFAPFALKMKSHLGIVPVQVVITVNAGRVEANSWVYAPDQGGRIVGEVCHFIDLITFLTDSLVKAVCMQGFGNGTGDGSILLNYRNGSTGIVHYFTEGNQDYPKERVEVFAAGTILRLENFRVLRGYGFEHFTKTATIQDKGHRGLYQACLESMRAGGAPPIPLDMVFNTSYASLAALQSLQEKRWVDLDY</sequence>
<dbReference type="Gene3D" id="3.40.50.720">
    <property type="entry name" value="NAD(P)-binding Rossmann-like Domain"/>
    <property type="match status" value="2"/>
</dbReference>
<name>A0A316AR70_9BACT</name>
<accession>A0A316AR70</accession>
<evidence type="ECO:0000256" key="5">
    <source>
        <dbReference type="ARBA" id="ARBA00023002"/>
    </source>
</evidence>
<dbReference type="SMART" id="SM00829">
    <property type="entry name" value="PKS_ER"/>
    <property type="match status" value="1"/>
</dbReference>
<dbReference type="PANTHER" id="PTHR43350">
    <property type="entry name" value="NAD-DEPENDENT ALCOHOL DEHYDROGENASE"/>
    <property type="match status" value="1"/>
</dbReference>
<dbReference type="Gene3D" id="3.90.180.10">
    <property type="entry name" value="Medium-chain alcohol dehydrogenases, catalytic domain"/>
    <property type="match status" value="1"/>
</dbReference>